<reference evidence="2" key="1">
    <citation type="submission" date="2021-02" db="EMBL/GenBank/DDBJ databases">
        <title>Natronogracilivirga saccharolytica gen. nov. sp. nov. a new anaerobic, haloalkiliphilic carbohydrate-fermenting bacterium from soda lake and proposing of Cyclonatronumiaceae fam. nov. in the phylum Balneolaeota.</title>
        <authorList>
            <person name="Zhilina T.N."/>
            <person name="Sorokin D.Y."/>
            <person name="Zavarzina D.G."/>
            <person name="Toshchakov S.V."/>
            <person name="Kublanov I.V."/>
        </authorList>
    </citation>
    <scope>NUCLEOTIDE SEQUENCE</scope>
    <source>
        <strain evidence="2">Z-1702</strain>
    </source>
</reference>
<keyword evidence="1" id="KW-1133">Transmembrane helix</keyword>
<protein>
    <recommendedName>
        <fullName evidence="4">Fibronectin type-III domain-containing protein</fullName>
    </recommendedName>
</protein>
<proteinExistence type="predicted"/>
<gene>
    <name evidence="2" type="ORF">NATSA_10260</name>
</gene>
<accession>A0A8J7SAI8</accession>
<dbReference type="Gene3D" id="2.60.40.10">
    <property type="entry name" value="Immunoglobulins"/>
    <property type="match status" value="1"/>
</dbReference>
<keyword evidence="1" id="KW-0472">Membrane</keyword>
<dbReference type="EMBL" id="JAFIDN010000007">
    <property type="protein sequence ID" value="MBP3193046.1"/>
    <property type="molecule type" value="Genomic_DNA"/>
</dbReference>
<dbReference type="RefSeq" id="WP_210512305.1">
    <property type="nucleotide sequence ID" value="NZ_JAFIDN010000007.1"/>
</dbReference>
<comment type="caution">
    <text evidence="2">The sequence shown here is derived from an EMBL/GenBank/DDBJ whole genome shotgun (WGS) entry which is preliminary data.</text>
</comment>
<keyword evidence="1" id="KW-0812">Transmembrane</keyword>
<evidence type="ECO:0008006" key="4">
    <source>
        <dbReference type="Google" id="ProtNLM"/>
    </source>
</evidence>
<keyword evidence="3" id="KW-1185">Reference proteome</keyword>
<evidence type="ECO:0000313" key="3">
    <source>
        <dbReference type="Proteomes" id="UP000673975"/>
    </source>
</evidence>
<dbReference type="Proteomes" id="UP000673975">
    <property type="component" value="Unassembled WGS sequence"/>
</dbReference>
<dbReference type="InterPro" id="IPR013783">
    <property type="entry name" value="Ig-like_fold"/>
</dbReference>
<sequence length="4040" mass="440599">MLETTPNWNPASDIKEHSKMHGDNVMKRIAVYLKQPAALLGLVVLAAGFMLHNTAAAQGMTQVTIVGIPSTLPSPYTDQLEQNFRTGQYQVIFNYNTTASAPEMFEFNFVLSKDGAEQINITSEPVSLRPGTHIFTSFFDDIAFEEDVGDIIDQLDSKLRSQVVQAGTLPEGQYTIRIEARPVWQTGISYVQGMAVFNVRFPQPPVLVSPSDGSNVIQDMPSFVWTPVIGTEQAIFSYEMLLVELFQGQTPHQAIRSNRAYALTNVTGRTDIPYTPDFLPLEEGVNYAWQITAFDLSGVLPIRNEGRSEIYTFTYRKKTEPGTLDQIRQISELVLVPGFARLTGLDALEVSETMDTYVLNGQAVLIMDFEGQQPTEMRVSVQDLRLQKHSLNNPVLLGGTVKGTAPDLQYLKGQAASYVQLKEIQWRTGTGVTASAGIITPEDATVQASGNLTLQRSGISGTVTAKAGEGSFLALTGTKPLELGLTAITATFPDGNVTATARVLTIGEVSCEIPSMSLGEDTFTTYINCNLDETFYPAEDSDKLKITLQDFNGHVTGSWQDEGEFSYSASIRSSFGMLLDGEQGRYCGASGTLMLSDEDGIDMSNFRSDCVLPEPSLNLGFLNLAFRNPGLTALEYHAPDDWDFEFNFDAELFLPTAPNVKIPVIENITVTPAGIQFPQVTFDESILQPHMTVALDHLELALKNFSLENFVFPWFEWDGTGAGPWAFSFDAGMRLPDIPAYPEGLRNTSIDIFNAHISGEAVRGEVHMEGMTDCRWDFGAGYALEIHDIGGELAILFEDGALTPVADLDIDAEIFLGIPFVEEPPEIEKIRNHVSFTSTASGFTGGIENFAPAVPLEVGPYTADVTRSDLSFSYAAGGQAEAILSGSAVIDLGEDKSASGSFLLNLITGDFSDMQFELEGPFEWAIPKENSVLVFIVDSAVLTREGLFIDGRQSLQLGAETMGVTFDELLVDWRSFEVISGRIVLDEVFTFEAGIDEQTHELTYSASLSDTTLSLTPGVLMQLAGTVIIDSRGLHTSGSSSGALHFGEFAFENLEVVFTDDFAMGLSPFGVREGQADIFWDNQRIAMIDHSGFRPDFSFFGDEFLPDRIPLPTEEIAYLQIKQNEQLVVELNRLDDGTYEMQTKPGEPLKLVLPVLQGDQPHPPELDVSLSAFRLNPTTGNYIAGSVHADVPPDSPEFDLSGFGIPLTLNEIQYATQNINGSDFSALFLEGYLTLMEHDLGNEAGASLYIQSDGRVQGSVALPDLDTTIPLDPNSNMVEIHVSSVFGNVDIPMLPAGNPNFVFDLAGGFRINKFDGTPLGSAEMEARFNDQGFSVTRFEASALSEDAVLDLTYFSLKVDQISSLSMNYSPAAGFSYFADLDFTIGMKLPGWDLVEIPLKNVDIRNDIGIVIPPQDIHAGSLPGFAPRALDMGVFRLQPLAFRMERDTINIHDFSPGDLLALVPEMDFELSFPAFSDNAPAMAQQSLTLNSVGFSNGILSGSLLPYTPPRESVFLPLGPAGLHVDEISGGLYTTDENTQGFDVQLGGYFDMPEMFSGDDEACETSRVSFSLSSEGGFNGTIDDFLPCGELVLGPLSLGFGTSQLELAFADGAQSALLSGTASAVIEREGMSPVTASGALTFDLINMEIISGSIGISDSFTWHMPIEDPLFGFTVYSASIDSDGLTFSAGGTMNVGEGTISTNFNDFNLNLRDGSVSAGSVDILSAFAIDVSLYPTQWKISDPDAERDYEYGLRLVMPPDLTIDKDGLMVDGASWAALSFGDETYDALSLHFVEMAVGIRPVGVTSGRADLMLDDGDEPVRLAWFDADGFHADQLLRAVPFPDTLNLPSPDIAYIVLKNEQGQHLVQSRAVEGGVEIYTDQPVPLVIAAFADDPADVMQIDVSFSDVVINDAYEVTGGSISVDVSQTPLNLAQYGDFPVSITALHFQKLPDQPYRLYADARLTLPEALTDLEILVEQIMMGPGGFADATFSVGTYTTSHTEGDAPAVYSRSFADGAFAIDVRGVELTFGDNPSYKFSGDISSSFLTNADGDTTIIHIAADYSADNWAFSLDVDHITPQEMPIGQAWLILDALSPEFDGGDFNLVLDGRIVMSDLTGDEMEVGIEGLRIGTSGVSIANVNTDDLVPQSLTMFGQPDMLTITGLDIELTPANHLLIELSGNLNLFEGKDPFYFSDLKLGTDGTLELGAGSMALLGDPPVVLMGDYLVLNALQLNIQDGMVMLTASTQATLPDPLSASAPMHITVDHQGNVSVDGPAFVIENVYAGLGDLATFRLTGAGMKIDNIFHSQMTFFASAEIDINGNVIQFGQPGSSETWGIRYRMADQKLEWDITNTPDFQFETGFFALTISNTYLTNPADALFGVSLDANASFLLEGVGGAGLQLEGFEITTAGIGSMGNVTGGGFSFASAISVQVGSFDWGRNEQITVIRQDGDDKSNPGGSEESFYVNEFLRFASDNGSAVSISVEGGFSGEIEEIFYYRTSESLYLNIEGVDLKFSDHARLFASLEYEHQPNGFMMRVAGGGSFETAAGQSYGLAAMGRMSTLNNQFSFGIFVSVQADIPLFPGVVSLTEAGGGFFYNATNQDFEDVAALTDYDFYSETEPWVEKSGDYDFAVALVAGAGVVGVGGAYAVDGRTMILITDQWFAMDVQGTLLSQGSRLTAGMYLEAEWTPVLRIAGGVGARLDYASILSGEIAIDFFVIEDHQNSTDDEMAVHWAIHGDGYLDIIGGIATAEAAFMISTGGFYTEVKVAQGFDVWLISASSNWEGAIWWIYGGQFGAYVEIGFEATLFQVASIGGSLKGALIVDAGYLVYASANAYVSVRWVYTGDVTVWVSMQDGRFRGGRGSNSEYDELIAEARRQAGEMGDQMNEALAAAGALRDMPEVLMMSEEVLAAAGERLAGAPLFIQYMYFIFITSNELGMAEQPSIHRNIANLFLQGDRPPPASDYQLAALRTAMDQNFDQLMDVIQQVEGHLSQTYELALEWEERAGILLEGEVADPRQVVNMNWNQETNQPPSFRVDPDQAAHNRESLEDLKRAVDELDAYYMTAIDSVSSYISRIEMALADQVIDYTRALPRPGRTGQLRSLQATRPGANSVSRQYAKTTEAIDHFYGNYVSHRRSTHRWAGQQLSDFHNLRLGTGAASVREAVIRGNENMLTEAFENFVNLYGTNFSLAFNYIHEHRLDYWITQFPGNINPTSLRLAPGISYNLADYLPDQTVNKLIEVAAYRQFYVHSLDPGTTADEALTERQNFIDQMEGFASDDLQSLFINFVQKGIEFWYQMPRMGLEGVRDISLVQADSVSAIYREGIQELEAAHQAFTTTIDEIYKIKASLTMSLHGMVDIYAGRRADLAGEEAAADLLSMKEELEQLLMPPRITGIQVNKNLSGYSNKVTLSWNAQHESGNIVESGYYLAPGTVASVFVDGLLSAGDETDVTRYLFKEHSEEIVRNMRAVIRVRGPSGTAISRPATFSAAVDQYASYQGYAEADGVSQNIEAVDTPPPSTPVVSLDYNQTVRNRIHSAGARFHTWTERCYWTNLPDELRFVASSFDAESDIAAFEYALGSTRGATDIKDWTRTPGREVIQPDQVTYGGQNLTQEIIIRHLHLETAPHYLSVRAINGVDLVSEVREVADPIRFDAEPPSAPLITDEDIVMPPVDGLLHITQAATTSDQQFVDPSPMSVAEPMMTINWSGATDQLSGIHGYEYVITTDNDDEAAFMNLDDVVFTSDTRASFSEAPLSFTDEIYVFVRSVDNAGNRSQTAAQVGPIVALDPTRPSIPVIRARGKPDGIGFHLIRPSLDWETDVARYEFTAGTHHSAENLFPWTPLGTYEVRQELLRYKMFAMHGQSATSLAAPYLKIPLDNIPVNTRLYLRLRSVNHQGTVSGTGHSGWVAHDTTPPLNPSVSLSRTGDSMTIEVGNIRDPQSGISRVEYRVVDTSYHDDRLRSLTPRLANVVGWTDLFPIGHIQYGTLGGSQTVAIGDHDYQQLKVYVRVTNGNGMQTTVTRTPSFHYSPVNKDLFQLEQPLLLLR</sequence>
<evidence type="ECO:0000256" key="1">
    <source>
        <dbReference type="SAM" id="Phobius"/>
    </source>
</evidence>
<feature type="transmembrane region" description="Helical" evidence="1">
    <location>
        <begin position="29"/>
        <end position="51"/>
    </location>
</feature>
<evidence type="ECO:0000313" key="2">
    <source>
        <dbReference type="EMBL" id="MBP3193046.1"/>
    </source>
</evidence>
<organism evidence="2 3">
    <name type="scientific">Natronogracilivirga saccharolytica</name>
    <dbReference type="NCBI Taxonomy" id="2812953"/>
    <lineage>
        <taxon>Bacteria</taxon>
        <taxon>Pseudomonadati</taxon>
        <taxon>Balneolota</taxon>
        <taxon>Balneolia</taxon>
        <taxon>Balneolales</taxon>
        <taxon>Cyclonatronaceae</taxon>
        <taxon>Natronogracilivirga</taxon>
    </lineage>
</organism>
<name>A0A8J7SAI8_9BACT</name>